<dbReference type="InterPro" id="IPR050145">
    <property type="entry name" value="Centrin_CML-like"/>
</dbReference>
<dbReference type="InterPro" id="IPR018247">
    <property type="entry name" value="EF_Hand_1_Ca_BS"/>
</dbReference>
<reference evidence="4" key="1">
    <citation type="submission" date="2021-01" db="EMBL/GenBank/DDBJ databases">
        <authorList>
            <person name="Corre E."/>
            <person name="Pelletier E."/>
            <person name="Niang G."/>
            <person name="Scheremetjew M."/>
            <person name="Finn R."/>
            <person name="Kale V."/>
            <person name="Holt S."/>
            <person name="Cochrane G."/>
            <person name="Meng A."/>
            <person name="Brown T."/>
            <person name="Cohen L."/>
        </authorList>
    </citation>
    <scope>NUCLEOTIDE SEQUENCE</scope>
    <source>
        <strain evidence="4">UTEX LB 985</strain>
    </source>
</reference>
<organism evidence="4">
    <name type="scientific">Haptolina brevifila</name>
    <dbReference type="NCBI Taxonomy" id="156173"/>
    <lineage>
        <taxon>Eukaryota</taxon>
        <taxon>Haptista</taxon>
        <taxon>Haptophyta</taxon>
        <taxon>Prymnesiophyceae</taxon>
        <taxon>Prymnesiales</taxon>
        <taxon>Prymnesiaceae</taxon>
        <taxon>Haptolina</taxon>
    </lineage>
</organism>
<dbReference type="Pfam" id="PF13499">
    <property type="entry name" value="EF-hand_7"/>
    <property type="match status" value="2"/>
</dbReference>
<protein>
    <recommendedName>
        <fullName evidence="3">EF-hand domain-containing protein</fullName>
    </recommendedName>
</protein>
<dbReference type="PROSITE" id="PS00018">
    <property type="entry name" value="EF_HAND_1"/>
    <property type="match status" value="2"/>
</dbReference>
<dbReference type="SMART" id="SM00054">
    <property type="entry name" value="EFh"/>
    <property type="match status" value="4"/>
</dbReference>
<evidence type="ECO:0000313" key="4">
    <source>
        <dbReference type="EMBL" id="CAD9460568.1"/>
    </source>
</evidence>
<dbReference type="CDD" id="cd00051">
    <property type="entry name" value="EFh"/>
    <property type="match status" value="2"/>
</dbReference>
<feature type="domain" description="EF-hand" evidence="3">
    <location>
        <begin position="318"/>
        <end position="353"/>
    </location>
</feature>
<dbReference type="Gene3D" id="1.10.238.10">
    <property type="entry name" value="EF-hand"/>
    <property type="match status" value="2"/>
</dbReference>
<dbReference type="PROSITE" id="PS50222">
    <property type="entry name" value="EF_HAND_2"/>
    <property type="match status" value="3"/>
</dbReference>
<keyword evidence="1" id="KW-0677">Repeat</keyword>
<gene>
    <name evidence="4" type="ORF">CBRE1094_LOCUS19477</name>
</gene>
<dbReference type="InterPro" id="IPR011992">
    <property type="entry name" value="EF-hand-dom_pair"/>
</dbReference>
<dbReference type="GO" id="GO:0005509">
    <property type="term" value="F:calcium ion binding"/>
    <property type="evidence" value="ECO:0007669"/>
    <property type="project" value="InterPro"/>
</dbReference>
<feature type="domain" description="EF-hand" evidence="3">
    <location>
        <begin position="180"/>
        <end position="215"/>
    </location>
</feature>
<evidence type="ECO:0000256" key="1">
    <source>
        <dbReference type="ARBA" id="ARBA00022737"/>
    </source>
</evidence>
<dbReference type="EMBL" id="HBGU01035535">
    <property type="protein sequence ID" value="CAD9460568.1"/>
    <property type="molecule type" value="Transcribed_RNA"/>
</dbReference>
<accession>A0A7S2GPK4</accession>
<sequence>MTASLRSLQMEASKGALRGQVAGGGRLFRNEPLTGYTEEEMCQEARDRLSHNRQRRRMKQLLNAASEDGTSVSTKDLLLSAKLAKMALPDEMIADTKYAMGVDHLGVPTKIAWKPFYSQLAPPALKGPGGFGSLPPLRKNRVAMVESGPIETGPATVEDDGPADDEVTYWFGVMQNKMRERFAEVRRGFRQLDKDASGSLDRDEFKNILTMFNLQQIPEQVIDKILELTDYDGDGTVNFAEFARLITTDNVLHMKKTLSALGEDTVNAAKVRKAMKEGALIDKETGTNVKLRRTGPGLEKMRRFHRTLRELLQAEFGEGDRGMKACFAKIDADSSGLVRRAELRNFLKKYSRSTPDHVISGIIDYVDTDGDSKTLSLSEFLKMMSSDFLE</sequence>
<dbReference type="AlphaFoldDB" id="A0A7S2GPK4"/>
<dbReference type="PANTHER" id="PTHR23050">
    <property type="entry name" value="CALCIUM BINDING PROTEIN"/>
    <property type="match status" value="1"/>
</dbReference>
<proteinExistence type="predicted"/>
<keyword evidence="2" id="KW-0106">Calcium</keyword>
<dbReference type="InterPro" id="IPR002048">
    <property type="entry name" value="EF_hand_dom"/>
</dbReference>
<name>A0A7S2GPK4_9EUKA</name>
<feature type="domain" description="EF-hand" evidence="3">
    <location>
        <begin position="217"/>
        <end position="252"/>
    </location>
</feature>
<evidence type="ECO:0000256" key="2">
    <source>
        <dbReference type="ARBA" id="ARBA00022837"/>
    </source>
</evidence>
<dbReference type="SUPFAM" id="SSF47473">
    <property type="entry name" value="EF-hand"/>
    <property type="match status" value="1"/>
</dbReference>
<evidence type="ECO:0000259" key="3">
    <source>
        <dbReference type="PROSITE" id="PS50222"/>
    </source>
</evidence>